<evidence type="ECO:0000256" key="1">
    <source>
        <dbReference type="ARBA" id="ARBA00022827"/>
    </source>
</evidence>
<dbReference type="SMART" id="SM01092">
    <property type="entry name" value="CO_deh_flav_C"/>
    <property type="match status" value="1"/>
</dbReference>
<dbReference type="SUPFAM" id="SSF56176">
    <property type="entry name" value="FAD-binding/transporter-associated domain-like"/>
    <property type="match status" value="1"/>
</dbReference>
<sequence length="362" mass="38852">MTPFRYLRVDTVPEALAAIATLAGDAEPGHDREGRLFAGGTNMLDLMKENVMHPHALVDIGRLPLADIGYRDDGTLHLGALARNADTAEHPDVKRDFPMLRAAILAGASGQIRNMATNGGNLLQRTRCMYFYDAGVPCNKRAPGTGCPAAHGIARQHAILGASEHCIATHPSDMCVALAALDAVVHVESIRGTREIPFVDFHRLPGDRPDLDTVLEPDELITHVAVPPNPYAPHSTYLKVRERASFAFALVSVAAALELYPDNMIRSARLALGSVAHKPWRDTEAEAMLVGKPATTDTFIDVAAFLLRDARAWGGPALPESTQGNAFKIPLAQRAVVRALEMAAAGIVTNTGADAFRMEGQP</sequence>
<dbReference type="Pfam" id="PF03450">
    <property type="entry name" value="CO_deh_flav_C"/>
    <property type="match status" value="1"/>
</dbReference>
<keyword evidence="1" id="KW-0285">Flavoprotein</keyword>
<reference evidence="3 4" key="1">
    <citation type="submission" date="2018-05" db="EMBL/GenBank/DDBJ databases">
        <title>Genomic Encyclopedia of Type Strains, Phase IV (KMG-V): Genome sequencing to study the core and pangenomes of soil and plant-associated prokaryotes.</title>
        <authorList>
            <person name="Whitman W."/>
        </authorList>
    </citation>
    <scope>NUCLEOTIDE SEQUENCE [LARGE SCALE GENOMIC DNA]</scope>
    <source>
        <strain evidence="3 4">SLV-132</strain>
    </source>
</reference>
<accession>A0A316F912</accession>
<dbReference type="PANTHER" id="PTHR42659">
    <property type="entry name" value="XANTHINE DEHYDROGENASE SUBUNIT C-RELATED"/>
    <property type="match status" value="1"/>
</dbReference>
<dbReference type="GO" id="GO:0071949">
    <property type="term" value="F:FAD binding"/>
    <property type="evidence" value="ECO:0007669"/>
    <property type="project" value="InterPro"/>
</dbReference>
<feature type="domain" description="FAD-binding PCMH-type" evidence="2">
    <location>
        <begin position="1"/>
        <end position="231"/>
    </location>
</feature>
<evidence type="ECO:0000259" key="2">
    <source>
        <dbReference type="PROSITE" id="PS51387"/>
    </source>
</evidence>
<organism evidence="3 4">
    <name type="scientific">Cupriavidus plantarum</name>
    <dbReference type="NCBI Taxonomy" id="942865"/>
    <lineage>
        <taxon>Bacteria</taxon>
        <taxon>Pseudomonadati</taxon>
        <taxon>Pseudomonadota</taxon>
        <taxon>Betaproteobacteria</taxon>
        <taxon>Burkholderiales</taxon>
        <taxon>Burkholderiaceae</taxon>
        <taxon>Cupriavidus</taxon>
    </lineage>
</organism>
<dbReference type="GO" id="GO:0016491">
    <property type="term" value="F:oxidoreductase activity"/>
    <property type="evidence" value="ECO:0007669"/>
    <property type="project" value="InterPro"/>
</dbReference>
<gene>
    <name evidence="3" type="ORF">C7419_10323</name>
</gene>
<dbReference type="AlphaFoldDB" id="A0A316F912"/>
<dbReference type="InterPro" id="IPR005107">
    <property type="entry name" value="CO_DH_flav_C"/>
</dbReference>
<dbReference type="OrthoDB" id="9814706at2"/>
<dbReference type="EMBL" id="QGGT01000003">
    <property type="protein sequence ID" value="PWK33704.1"/>
    <property type="molecule type" value="Genomic_DNA"/>
</dbReference>
<dbReference type="Proteomes" id="UP000245754">
    <property type="component" value="Unassembled WGS sequence"/>
</dbReference>
<dbReference type="InterPro" id="IPR016167">
    <property type="entry name" value="FAD-bd_PCMH_sub1"/>
</dbReference>
<dbReference type="InterPro" id="IPR002346">
    <property type="entry name" value="Mopterin_DH_FAD-bd"/>
</dbReference>
<dbReference type="PROSITE" id="PS51387">
    <property type="entry name" value="FAD_PCMH"/>
    <property type="match status" value="1"/>
</dbReference>
<keyword evidence="1" id="KW-0274">FAD</keyword>
<name>A0A316F912_9BURK</name>
<dbReference type="InterPro" id="IPR051312">
    <property type="entry name" value="Diverse_Substr_Oxidored"/>
</dbReference>
<comment type="caution">
    <text evidence="3">The sequence shown here is derived from an EMBL/GenBank/DDBJ whole genome shotgun (WGS) entry which is preliminary data.</text>
</comment>
<dbReference type="Gene3D" id="3.30.465.10">
    <property type="match status" value="2"/>
</dbReference>
<protein>
    <submittedName>
        <fullName evidence="3">Xanthine dehydrogenase YagS FAD-binding subunit</fullName>
    </submittedName>
</protein>
<dbReference type="PANTHER" id="PTHR42659:SF1">
    <property type="entry name" value="OXIDOREDUCTASE"/>
    <property type="match status" value="1"/>
</dbReference>
<dbReference type="SUPFAM" id="SSF55447">
    <property type="entry name" value="CO dehydrogenase flavoprotein C-terminal domain-like"/>
    <property type="match status" value="1"/>
</dbReference>
<dbReference type="InterPro" id="IPR016166">
    <property type="entry name" value="FAD-bd_PCMH"/>
</dbReference>
<dbReference type="InterPro" id="IPR036683">
    <property type="entry name" value="CO_DH_flav_C_dom_sf"/>
</dbReference>
<dbReference type="InterPro" id="IPR036318">
    <property type="entry name" value="FAD-bd_PCMH-like_sf"/>
</dbReference>
<dbReference type="Gene3D" id="3.30.390.50">
    <property type="entry name" value="CO dehydrogenase flavoprotein, C-terminal domain"/>
    <property type="match status" value="1"/>
</dbReference>
<keyword evidence="4" id="KW-1185">Reference proteome</keyword>
<evidence type="ECO:0000313" key="4">
    <source>
        <dbReference type="Proteomes" id="UP000245754"/>
    </source>
</evidence>
<dbReference type="InterPro" id="IPR016169">
    <property type="entry name" value="FAD-bd_PCMH_sub2"/>
</dbReference>
<dbReference type="Gene3D" id="3.30.43.10">
    <property type="entry name" value="Uridine Diphospho-n-acetylenolpyruvylglucosamine Reductase, domain 2"/>
    <property type="match status" value="1"/>
</dbReference>
<dbReference type="Pfam" id="PF00941">
    <property type="entry name" value="FAD_binding_5"/>
    <property type="match status" value="1"/>
</dbReference>
<proteinExistence type="predicted"/>
<evidence type="ECO:0000313" key="3">
    <source>
        <dbReference type="EMBL" id="PWK33704.1"/>
    </source>
</evidence>
<dbReference type="RefSeq" id="WP_109583819.1">
    <property type="nucleotide sequence ID" value="NZ_QGGT01000003.1"/>
</dbReference>